<name>A0A6A4HKG5_9AGAR</name>
<sequence length="231" mass="26411">MWPRPWSLMKFNYFFVRYMPMLLQIPLLLVGSELTPHFHFTKHACFIWGVYQGVLSVSTTLAVDFILISRINAFYFHNRTVRWIASLSYILEIMAMCVALGFALPRISFDANCVVTNVPITLGVNIGAPILFQFLLFILTAYKFFTCLRSGWGHIPVIRSFMRDGTWAFFLVFFVLVGQILISGLANHAFSGVLFGWVLSLYSFCGYRILLNLQVGARNELYTGSRSNLTE</sequence>
<evidence type="ECO:0000313" key="3">
    <source>
        <dbReference type="Proteomes" id="UP000799118"/>
    </source>
</evidence>
<accession>A0A6A4HKG5</accession>
<feature type="transmembrane region" description="Helical" evidence="1">
    <location>
        <begin position="166"/>
        <end position="186"/>
    </location>
</feature>
<feature type="transmembrane region" description="Helical" evidence="1">
    <location>
        <begin position="124"/>
        <end position="145"/>
    </location>
</feature>
<gene>
    <name evidence="2" type="ORF">BT96DRAFT_883837</name>
</gene>
<keyword evidence="1" id="KW-0812">Transmembrane</keyword>
<keyword evidence="3" id="KW-1185">Reference proteome</keyword>
<dbReference type="Proteomes" id="UP000799118">
    <property type="component" value="Unassembled WGS sequence"/>
</dbReference>
<reference evidence="2" key="1">
    <citation type="journal article" date="2019" name="Environ. Microbiol.">
        <title>Fungal ecological strategies reflected in gene transcription - a case study of two litter decomposers.</title>
        <authorList>
            <person name="Barbi F."/>
            <person name="Kohler A."/>
            <person name="Barry K."/>
            <person name="Baskaran P."/>
            <person name="Daum C."/>
            <person name="Fauchery L."/>
            <person name="Ihrmark K."/>
            <person name="Kuo A."/>
            <person name="LaButti K."/>
            <person name="Lipzen A."/>
            <person name="Morin E."/>
            <person name="Grigoriev I.V."/>
            <person name="Henrissat B."/>
            <person name="Lindahl B."/>
            <person name="Martin F."/>
        </authorList>
    </citation>
    <scope>NUCLEOTIDE SEQUENCE</scope>
    <source>
        <strain evidence="2">JB14</strain>
    </source>
</reference>
<feature type="transmembrane region" description="Helical" evidence="1">
    <location>
        <begin position="50"/>
        <end position="71"/>
    </location>
</feature>
<keyword evidence="1" id="KW-1133">Transmembrane helix</keyword>
<dbReference type="EMBL" id="ML769495">
    <property type="protein sequence ID" value="KAE9397577.1"/>
    <property type="molecule type" value="Genomic_DNA"/>
</dbReference>
<evidence type="ECO:0000256" key="1">
    <source>
        <dbReference type="SAM" id="Phobius"/>
    </source>
</evidence>
<feature type="transmembrane region" description="Helical" evidence="1">
    <location>
        <begin position="192"/>
        <end position="211"/>
    </location>
</feature>
<evidence type="ECO:0008006" key="4">
    <source>
        <dbReference type="Google" id="ProtNLM"/>
    </source>
</evidence>
<proteinExistence type="predicted"/>
<keyword evidence="1" id="KW-0472">Membrane</keyword>
<feature type="transmembrane region" description="Helical" evidence="1">
    <location>
        <begin position="83"/>
        <end position="104"/>
    </location>
</feature>
<dbReference type="AlphaFoldDB" id="A0A6A4HKG5"/>
<evidence type="ECO:0000313" key="2">
    <source>
        <dbReference type="EMBL" id="KAE9397577.1"/>
    </source>
</evidence>
<dbReference type="OrthoDB" id="2637653at2759"/>
<protein>
    <recommendedName>
        <fullName evidence="4">Chitin synthase export chaperone</fullName>
    </recommendedName>
</protein>
<organism evidence="2 3">
    <name type="scientific">Gymnopus androsaceus JB14</name>
    <dbReference type="NCBI Taxonomy" id="1447944"/>
    <lineage>
        <taxon>Eukaryota</taxon>
        <taxon>Fungi</taxon>
        <taxon>Dikarya</taxon>
        <taxon>Basidiomycota</taxon>
        <taxon>Agaricomycotina</taxon>
        <taxon>Agaricomycetes</taxon>
        <taxon>Agaricomycetidae</taxon>
        <taxon>Agaricales</taxon>
        <taxon>Marasmiineae</taxon>
        <taxon>Omphalotaceae</taxon>
        <taxon>Gymnopus</taxon>
    </lineage>
</organism>